<evidence type="ECO:0000313" key="3">
    <source>
        <dbReference type="EMBL" id="MCA5006473.1"/>
    </source>
</evidence>
<feature type="domain" description="DUF4342" evidence="2">
    <location>
        <begin position="6"/>
        <end position="67"/>
    </location>
</feature>
<comment type="caution">
    <text evidence="3">The sequence shown here is derived from an EMBL/GenBank/DDBJ whole genome shotgun (WGS) entry which is preliminary data.</text>
</comment>
<keyword evidence="1" id="KW-0812">Transmembrane</keyword>
<protein>
    <submittedName>
        <fullName evidence="3">DUF4342 domain-containing protein</fullName>
    </submittedName>
</protein>
<name>A0ABS7Z8E2_9SPHI</name>
<reference evidence="3" key="1">
    <citation type="submission" date="2020-10" db="EMBL/GenBank/DDBJ databases">
        <authorList>
            <person name="Lu T."/>
            <person name="Wang Q."/>
            <person name="Han X."/>
        </authorList>
    </citation>
    <scope>NUCLEOTIDE SEQUENCE</scope>
    <source>
        <strain evidence="3">WQ 366</strain>
    </source>
</reference>
<evidence type="ECO:0000259" key="2">
    <source>
        <dbReference type="Pfam" id="PF14242"/>
    </source>
</evidence>
<proteinExistence type="predicted"/>
<dbReference type="RefSeq" id="WP_225554832.1">
    <property type="nucleotide sequence ID" value="NZ_JADEYP010000035.1"/>
</dbReference>
<evidence type="ECO:0000313" key="4">
    <source>
        <dbReference type="Proteomes" id="UP001165302"/>
    </source>
</evidence>
<dbReference type="EMBL" id="JADEYP010000035">
    <property type="protein sequence ID" value="MCA5006473.1"/>
    <property type="molecule type" value="Genomic_DNA"/>
</dbReference>
<keyword evidence="1" id="KW-0472">Membrane</keyword>
<gene>
    <name evidence="3" type="ORF">IPZ78_15095</name>
</gene>
<keyword evidence="1" id="KW-1133">Transmembrane helix</keyword>
<dbReference type="Pfam" id="PF14242">
    <property type="entry name" value="DUF4342"/>
    <property type="match status" value="1"/>
</dbReference>
<dbReference type="Proteomes" id="UP001165302">
    <property type="component" value="Unassembled WGS sequence"/>
</dbReference>
<organism evidence="3 4">
    <name type="scientific">Sphingobacterium bovistauri</name>
    <dbReference type="NCBI Taxonomy" id="2781959"/>
    <lineage>
        <taxon>Bacteria</taxon>
        <taxon>Pseudomonadati</taxon>
        <taxon>Bacteroidota</taxon>
        <taxon>Sphingobacteriia</taxon>
        <taxon>Sphingobacteriales</taxon>
        <taxon>Sphingobacteriaceae</taxon>
        <taxon>Sphingobacterium</taxon>
    </lineage>
</organism>
<accession>A0ABS7Z8E2</accession>
<feature type="transmembrane region" description="Helical" evidence="1">
    <location>
        <begin position="36"/>
        <end position="59"/>
    </location>
</feature>
<evidence type="ECO:0000256" key="1">
    <source>
        <dbReference type="SAM" id="Phobius"/>
    </source>
</evidence>
<dbReference type="InterPro" id="IPR025642">
    <property type="entry name" value="DUF4342"/>
</dbReference>
<keyword evidence="4" id="KW-1185">Reference proteome</keyword>
<sequence>MLSRVKSFISNFTNKLGKLRFIANAESGKKILDLPLIAVIIIGLLLPFLTVILVAIALMMSIKINIESRENEIILLDKQ</sequence>